<evidence type="ECO:0000313" key="2">
    <source>
        <dbReference type="EMBL" id="RLU23200.1"/>
    </source>
</evidence>
<dbReference type="AlphaFoldDB" id="A0A3L8DRZ4"/>
<feature type="compositionally biased region" description="Basic and acidic residues" evidence="1">
    <location>
        <begin position="16"/>
        <end position="25"/>
    </location>
</feature>
<feature type="compositionally biased region" description="Basic and acidic residues" evidence="1">
    <location>
        <begin position="66"/>
        <end position="77"/>
    </location>
</feature>
<proteinExistence type="predicted"/>
<protein>
    <submittedName>
        <fullName evidence="2">Uncharacterized protein</fullName>
    </submittedName>
</protein>
<feature type="region of interest" description="Disordered" evidence="1">
    <location>
        <begin position="66"/>
        <end position="89"/>
    </location>
</feature>
<reference evidence="2" key="1">
    <citation type="journal article" date="2018" name="Genome Res.">
        <title>The genomic architecture and molecular evolution of ant odorant receptors.</title>
        <authorList>
            <person name="McKenzie S.K."/>
            <person name="Kronauer D.J.C."/>
        </authorList>
    </citation>
    <scope>NUCLEOTIDE SEQUENCE [LARGE SCALE GENOMIC DNA]</scope>
    <source>
        <strain evidence="2">Clonal line C1</strain>
    </source>
</reference>
<sequence>MRRRERKLQFASAGGGKERGRKEDNETWNSRNSIRRINFLEDPRGDPDFGDIETRYYRWRRSEKKLNEGNGRGETRKSSSRRQMPAREKGTGIKRIEMKKEKGKWGNVPGRGYTEAAGTLAAENQFDVGVDPYSRNVKYPLGWSPSEEQAIRVMAVLLVIFIFLPRADLALFSRDPVKLYGNVSRQAYEEPHLGSAEALRRAVKK</sequence>
<evidence type="ECO:0000256" key="1">
    <source>
        <dbReference type="SAM" id="MobiDB-lite"/>
    </source>
</evidence>
<feature type="region of interest" description="Disordered" evidence="1">
    <location>
        <begin position="1"/>
        <end position="33"/>
    </location>
</feature>
<comment type="caution">
    <text evidence="2">The sequence shown here is derived from an EMBL/GenBank/DDBJ whole genome shotgun (WGS) entry which is preliminary data.</text>
</comment>
<dbReference type="Proteomes" id="UP000279307">
    <property type="component" value="Chromosome 4"/>
</dbReference>
<name>A0A3L8DRZ4_OOCBI</name>
<reference evidence="2" key="2">
    <citation type="submission" date="2018-07" db="EMBL/GenBank/DDBJ databases">
        <authorList>
            <person name="Mckenzie S.K."/>
            <person name="Kronauer D.J.C."/>
        </authorList>
    </citation>
    <scope>NUCLEOTIDE SEQUENCE</scope>
    <source>
        <strain evidence="2">Clonal line C1</strain>
    </source>
</reference>
<dbReference type="EMBL" id="QOIP01000004">
    <property type="protein sequence ID" value="RLU23200.1"/>
    <property type="molecule type" value="Genomic_DNA"/>
</dbReference>
<gene>
    <name evidence="2" type="ORF">DMN91_003403</name>
</gene>
<organism evidence="2">
    <name type="scientific">Ooceraea biroi</name>
    <name type="common">Clonal raider ant</name>
    <name type="synonym">Cerapachys biroi</name>
    <dbReference type="NCBI Taxonomy" id="2015173"/>
    <lineage>
        <taxon>Eukaryota</taxon>
        <taxon>Metazoa</taxon>
        <taxon>Ecdysozoa</taxon>
        <taxon>Arthropoda</taxon>
        <taxon>Hexapoda</taxon>
        <taxon>Insecta</taxon>
        <taxon>Pterygota</taxon>
        <taxon>Neoptera</taxon>
        <taxon>Endopterygota</taxon>
        <taxon>Hymenoptera</taxon>
        <taxon>Apocrita</taxon>
        <taxon>Aculeata</taxon>
        <taxon>Formicoidea</taxon>
        <taxon>Formicidae</taxon>
        <taxon>Dorylinae</taxon>
        <taxon>Ooceraea</taxon>
    </lineage>
</organism>
<accession>A0A3L8DRZ4</accession>